<accession>A0A918YR17</accession>
<reference evidence="1" key="1">
    <citation type="journal article" date="2014" name="Int. J. Syst. Evol. Microbiol.">
        <title>Complete genome sequence of Corynebacterium casei LMG S-19264T (=DSM 44701T), isolated from a smear-ripened cheese.</title>
        <authorList>
            <consortium name="US DOE Joint Genome Institute (JGI-PGF)"/>
            <person name="Walter F."/>
            <person name="Albersmeier A."/>
            <person name="Kalinowski J."/>
            <person name="Ruckert C."/>
        </authorList>
    </citation>
    <scope>NUCLEOTIDE SEQUENCE</scope>
    <source>
        <strain evidence="1">JCM 4714</strain>
    </source>
</reference>
<dbReference type="AlphaFoldDB" id="A0A918YR17"/>
<name>A0A918YR17_9ACTN</name>
<evidence type="ECO:0000313" key="1">
    <source>
        <dbReference type="EMBL" id="GHE13379.1"/>
    </source>
</evidence>
<evidence type="ECO:0000313" key="2">
    <source>
        <dbReference type="Proteomes" id="UP000655443"/>
    </source>
</evidence>
<reference evidence="1" key="2">
    <citation type="submission" date="2020-09" db="EMBL/GenBank/DDBJ databases">
        <authorList>
            <person name="Sun Q."/>
            <person name="Ohkuma M."/>
        </authorList>
    </citation>
    <scope>NUCLEOTIDE SEQUENCE</scope>
    <source>
        <strain evidence="1">JCM 4714</strain>
    </source>
</reference>
<keyword evidence="2" id="KW-1185">Reference proteome</keyword>
<sequence length="98" mass="11120">MLVRECFDDAVRWSSARGREDATAMRRGDRFRVGDLVRAVEAEKGRKARPFDLKVTELPVAGAVGWRVSKRHVVVSRALREDAAGYRQWLAPVIRELA</sequence>
<protein>
    <submittedName>
        <fullName evidence="1">Uncharacterized protein</fullName>
    </submittedName>
</protein>
<gene>
    <name evidence="1" type="ORF">GCM10010339_80160</name>
</gene>
<dbReference type="Proteomes" id="UP000655443">
    <property type="component" value="Unassembled WGS sequence"/>
</dbReference>
<dbReference type="EMBL" id="BMVG01000040">
    <property type="protein sequence ID" value="GHE13379.1"/>
    <property type="molecule type" value="Genomic_DNA"/>
</dbReference>
<proteinExistence type="predicted"/>
<organism evidence="1 2">
    <name type="scientific">Streptomyces alanosinicus</name>
    <dbReference type="NCBI Taxonomy" id="68171"/>
    <lineage>
        <taxon>Bacteria</taxon>
        <taxon>Bacillati</taxon>
        <taxon>Actinomycetota</taxon>
        <taxon>Actinomycetes</taxon>
        <taxon>Kitasatosporales</taxon>
        <taxon>Streptomycetaceae</taxon>
        <taxon>Streptomyces</taxon>
    </lineage>
</organism>
<comment type="caution">
    <text evidence="1">The sequence shown here is derived from an EMBL/GenBank/DDBJ whole genome shotgun (WGS) entry which is preliminary data.</text>
</comment>